<name>A0ABQ3GXZ9_9NEIS</name>
<gene>
    <name evidence="5" type="ORF">GCM10007350_13930</name>
</gene>
<dbReference type="SUPFAM" id="SSF51261">
    <property type="entry name" value="Duplicated hybrid motif"/>
    <property type="match status" value="1"/>
</dbReference>
<dbReference type="SUPFAM" id="SSF54106">
    <property type="entry name" value="LysM domain"/>
    <property type="match status" value="1"/>
</dbReference>
<evidence type="ECO:0000256" key="2">
    <source>
        <dbReference type="SAM" id="MobiDB-lite"/>
    </source>
</evidence>
<evidence type="ECO:0000313" key="6">
    <source>
        <dbReference type="Proteomes" id="UP000604737"/>
    </source>
</evidence>
<evidence type="ECO:0000256" key="3">
    <source>
        <dbReference type="SAM" id="SignalP"/>
    </source>
</evidence>
<evidence type="ECO:0000313" key="5">
    <source>
        <dbReference type="EMBL" id="GHD60618.1"/>
    </source>
</evidence>
<dbReference type="Proteomes" id="UP000604737">
    <property type="component" value="Unassembled WGS sequence"/>
</dbReference>
<dbReference type="InterPro" id="IPR016047">
    <property type="entry name" value="M23ase_b-sheet_dom"/>
</dbReference>
<feature type="domain" description="LysM" evidence="4">
    <location>
        <begin position="52"/>
        <end position="96"/>
    </location>
</feature>
<comment type="similarity">
    <text evidence="1">Belongs to the E.coli NlpD/Haemophilus LppB family.</text>
</comment>
<dbReference type="Pfam" id="PF01551">
    <property type="entry name" value="Peptidase_M23"/>
    <property type="match status" value="1"/>
</dbReference>
<dbReference type="EMBL" id="BMYO01000003">
    <property type="protein sequence ID" value="GHD60618.1"/>
    <property type="molecule type" value="Genomic_DNA"/>
</dbReference>
<dbReference type="InterPro" id="IPR011055">
    <property type="entry name" value="Dup_hybrid_motif"/>
</dbReference>
<evidence type="ECO:0000259" key="4">
    <source>
        <dbReference type="PROSITE" id="PS51782"/>
    </source>
</evidence>
<keyword evidence="6" id="KW-1185">Reference proteome</keyword>
<dbReference type="InterPro" id="IPR036779">
    <property type="entry name" value="LysM_dom_sf"/>
</dbReference>
<comment type="caution">
    <text evidence="5">The sequence shown here is derived from an EMBL/GenBank/DDBJ whole genome shotgun (WGS) entry which is preliminary data.</text>
</comment>
<feature type="compositionally biased region" description="Low complexity" evidence="2">
    <location>
        <begin position="161"/>
        <end position="170"/>
    </location>
</feature>
<dbReference type="PROSITE" id="PS51782">
    <property type="entry name" value="LYSM"/>
    <property type="match status" value="1"/>
</dbReference>
<feature type="region of interest" description="Disordered" evidence="2">
    <location>
        <begin position="161"/>
        <end position="205"/>
    </location>
</feature>
<accession>A0ABQ3GXZ9</accession>
<organism evidence="5 6">
    <name type="scientific">Jeongeupia chitinilytica</name>
    <dbReference type="NCBI Taxonomy" id="1041641"/>
    <lineage>
        <taxon>Bacteria</taxon>
        <taxon>Pseudomonadati</taxon>
        <taxon>Pseudomonadota</taxon>
        <taxon>Betaproteobacteria</taxon>
        <taxon>Neisseriales</taxon>
        <taxon>Chitinibacteraceae</taxon>
        <taxon>Jeongeupia</taxon>
    </lineage>
</organism>
<dbReference type="PANTHER" id="PTHR21666:SF263">
    <property type="entry name" value="MUREIN HYDROLASE ACTIVATOR NLPD"/>
    <property type="match status" value="1"/>
</dbReference>
<dbReference type="InterPro" id="IPR018392">
    <property type="entry name" value="LysM"/>
</dbReference>
<dbReference type="Gene3D" id="2.70.70.10">
    <property type="entry name" value="Glucose Permease (Domain IIA)"/>
    <property type="match status" value="1"/>
</dbReference>
<dbReference type="Gene3D" id="3.10.350.10">
    <property type="entry name" value="LysM domain"/>
    <property type="match status" value="1"/>
</dbReference>
<dbReference type="RefSeq" id="WP_189459459.1">
    <property type="nucleotide sequence ID" value="NZ_BMYO01000003.1"/>
</dbReference>
<dbReference type="Pfam" id="PF01476">
    <property type="entry name" value="LysM"/>
    <property type="match status" value="1"/>
</dbReference>
<feature type="chain" id="PRO_5045322467" evidence="3">
    <location>
        <begin position="24"/>
        <end position="305"/>
    </location>
</feature>
<dbReference type="CDD" id="cd12797">
    <property type="entry name" value="M23_peptidase"/>
    <property type="match status" value="1"/>
</dbReference>
<dbReference type="SMART" id="SM00257">
    <property type="entry name" value="LysM"/>
    <property type="match status" value="1"/>
</dbReference>
<keyword evidence="3" id="KW-0732">Signal</keyword>
<protein>
    <submittedName>
        <fullName evidence="5">Peptidase</fullName>
    </submittedName>
</protein>
<dbReference type="CDD" id="cd00118">
    <property type="entry name" value="LysM"/>
    <property type="match status" value="1"/>
</dbReference>
<feature type="signal peptide" evidence="3">
    <location>
        <begin position="1"/>
        <end position="23"/>
    </location>
</feature>
<dbReference type="PANTHER" id="PTHR21666">
    <property type="entry name" value="PEPTIDASE-RELATED"/>
    <property type="match status" value="1"/>
</dbReference>
<proteinExistence type="inferred from homology"/>
<evidence type="ECO:0000256" key="1">
    <source>
        <dbReference type="ARBA" id="ARBA00038420"/>
    </source>
</evidence>
<dbReference type="InterPro" id="IPR050570">
    <property type="entry name" value="Cell_wall_metabolism_enzyme"/>
</dbReference>
<sequence>MSWPRLIAPTVLLLLAACTSAPRQPAPIVDHTNPAPLPAATPSPTPIAVPAGQYMVKRGDTLYRIALEHGLAYRDLASWNSLTDFNDIKVGQILRLTPPSGGAATPAGVEVRPLGDAAVVTSAPQPSKPAVKPASSVAAVSAGAVAAKPQPVTASAAVKTNASAASSVAKTPEKSTTKPSAEDADVADWMAPTSGKPNKGFTDESRGIDIPGKIGQSIVASASGKVVYAGSGLRGYGKMLIIKHNKEFLSAYAHNSKLLVKEGDTVKKGEKIAEMGNTDADQVKLHFEIRRYGKPVDPAKYIQLE</sequence>
<dbReference type="PROSITE" id="PS51257">
    <property type="entry name" value="PROKAR_LIPOPROTEIN"/>
    <property type="match status" value="1"/>
</dbReference>
<reference evidence="6" key="1">
    <citation type="journal article" date="2019" name="Int. J. Syst. Evol. Microbiol.">
        <title>The Global Catalogue of Microorganisms (GCM) 10K type strain sequencing project: providing services to taxonomists for standard genome sequencing and annotation.</title>
        <authorList>
            <consortium name="The Broad Institute Genomics Platform"/>
            <consortium name="The Broad Institute Genome Sequencing Center for Infectious Disease"/>
            <person name="Wu L."/>
            <person name="Ma J."/>
        </authorList>
    </citation>
    <scope>NUCLEOTIDE SEQUENCE [LARGE SCALE GENOMIC DNA]</scope>
    <source>
        <strain evidence="6">KCTC 23701</strain>
    </source>
</reference>